<dbReference type="EMBL" id="AEBR01000024">
    <property type="protein sequence ID" value="EFM83572.1"/>
    <property type="molecule type" value="Genomic_DNA"/>
</dbReference>
<proteinExistence type="predicted"/>
<dbReference type="HOGENOM" id="CLU_3135328_0_0_9"/>
<dbReference type="AlphaFoldDB" id="A0A125W7R2"/>
<gene>
    <name evidence="1" type="ORF">HMPREF9498_00846</name>
</gene>
<dbReference type="Proteomes" id="UP000004846">
    <property type="component" value="Unassembled WGS sequence"/>
</dbReference>
<evidence type="ECO:0000313" key="1">
    <source>
        <dbReference type="EMBL" id="EFM83572.1"/>
    </source>
</evidence>
<name>A0A125W7R2_ENTFL</name>
<sequence>MVGNLFFCVKYVVLIQRKEIKQLTNLFLFLFKIILPKSQRLISIVSLIC</sequence>
<organism evidence="1 2">
    <name type="scientific">Enterococcus faecalis TX4248</name>
    <dbReference type="NCBI Taxonomy" id="749495"/>
    <lineage>
        <taxon>Bacteria</taxon>
        <taxon>Bacillati</taxon>
        <taxon>Bacillota</taxon>
        <taxon>Bacilli</taxon>
        <taxon>Lactobacillales</taxon>
        <taxon>Enterococcaceae</taxon>
        <taxon>Enterococcus</taxon>
    </lineage>
</organism>
<evidence type="ECO:0000313" key="2">
    <source>
        <dbReference type="Proteomes" id="UP000004846"/>
    </source>
</evidence>
<accession>A0A125W7R2</accession>
<comment type="caution">
    <text evidence="1">The sequence shown here is derived from an EMBL/GenBank/DDBJ whole genome shotgun (WGS) entry which is preliminary data.</text>
</comment>
<reference evidence="1 2" key="1">
    <citation type="submission" date="2010-07" db="EMBL/GenBank/DDBJ databases">
        <authorList>
            <person name="Sid Ahmed O."/>
        </authorList>
    </citation>
    <scope>NUCLEOTIDE SEQUENCE [LARGE SCALE GENOMIC DNA]</scope>
    <source>
        <strain evidence="1 2">TX4248</strain>
    </source>
</reference>
<protein>
    <submittedName>
        <fullName evidence="1">Uncharacterized protein</fullName>
    </submittedName>
</protein>